<dbReference type="PRINTS" id="PR00368">
    <property type="entry name" value="FADPNR"/>
</dbReference>
<sequence length="411" mass="44044">MKYVIIGASAAGINAAQTIRKLDSQNEILLISKDDRVYSRCMLHHVIAGKRSLDGISFVSPDFFTQNALQWIKGTGVRDIRFAERRITLEDDQSVAYDRLLIASGASASLPPIKGLAGAPNVFTLRDISDVQRIGAAAQAGKTALVIGAGLVGMDAAAGLLEKGLHVVIVEQADRLLPLQLDRTAASNYQTLFEQAGAEVYTGVTITEALPSGNGGPVQSVRLNDGTVIPCDLVIAATGVRPNTGFIKDAVLTMNDGITVDEQMQTSLPDVYAAGDVTGRSAIWPLAVKQGIVAGSNMAGTSKKLTDGFTAKNSINLLGLETVSLGLVHAPDPSYEQATLNHHGVYKKIIYKDGVVHGVILQKEISRCGFWTQVIKEKLPIEPWPADIFDLNYAAFYQIAPNGRYQYARAL</sequence>
<protein>
    <submittedName>
        <fullName evidence="5">Pyridine nucleotide-disulfide oxidoreductase</fullName>
    </submittedName>
</protein>
<dbReference type="InterPro" id="IPR023753">
    <property type="entry name" value="FAD/NAD-binding_dom"/>
</dbReference>
<dbReference type="GO" id="GO:0016491">
    <property type="term" value="F:oxidoreductase activity"/>
    <property type="evidence" value="ECO:0007669"/>
    <property type="project" value="InterPro"/>
</dbReference>
<evidence type="ECO:0000313" key="6">
    <source>
        <dbReference type="Proteomes" id="UP000295008"/>
    </source>
</evidence>
<keyword evidence="3" id="KW-0274">FAD</keyword>
<comment type="caution">
    <text evidence="5">The sequence shown here is derived from an EMBL/GenBank/DDBJ whole genome shotgun (WGS) entry which is preliminary data.</text>
</comment>
<evidence type="ECO:0000313" key="5">
    <source>
        <dbReference type="EMBL" id="TCL75223.1"/>
    </source>
</evidence>
<evidence type="ECO:0000256" key="1">
    <source>
        <dbReference type="ARBA" id="ARBA00001974"/>
    </source>
</evidence>
<evidence type="ECO:0000256" key="2">
    <source>
        <dbReference type="ARBA" id="ARBA00022630"/>
    </source>
</evidence>
<feature type="domain" description="FAD/NAD(P)-binding" evidence="4">
    <location>
        <begin position="1"/>
        <end position="291"/>
    </location>
</feature>
<keyword evidence="2" id="KW-0285">Flavoprotein</keyword>
<dbReference type="InterPro" id="IPR016156">
    <property type="entry name" value="FAD/NAD-linked_Rdtase_dimer_sf"/>
</dbReference>
<reference evidence="5 6" key="1">
    <citation type="submission" date="2019-03" db="EMBL/GenBank/DDBJ databases">
        <title>Genomic Encyclopedia of Type Strains, Phase IV (KMG-IV): sequencing the most valuable type-strain genomes for metagenomic binning, comparative biology and taxonomic classification.</title>
        <authorList>
            <person name="Goeker M."/>
        </authorList>
    </citation>
    <scope>NUCLEOTIDE SEQUENCE [LARGE SCALE GENOMIC DNA]</scope>
    <source>
        <strain evidence="5 6">LX-B</strain>
    </source>
</reference>
<name>A0A4R1S758_HYDET</name>
<accession>A0A4R1S758</accession>
<gene>
    <name evidence="5" type="ORF">EDC14_1003155</name>
</gene>
<dbReference type="Gene3D" id="3.30.390.30">
    <property type="match status" value="1"/>
</dbReference>
<dbReference type="AlphaFoldDB" id="A0A4R1S758"/>
<dbReference type="EMBL" id="SLUN01000003">
    <property type="protein sequence ID" value="TCL75223.1"/>
    <property type="molecule type" value="Genomic_DNA"/>
</dbReference>
<dbReference type="PANTHER" id="PTHR43429">
    <property type="entry name" value="PYRIDINE NUCLEOTIDE-DISULFIDE OXIDOREDUCTASE DOMAIN-CONTAINING"/>
    <property type="match status" value="1"/>
</dbReference>
<dbReference type="InterPro" id="IPR050260">
    <property type="entry name" value="FAD-bd_OxRdtase"/>
</dbReference>
<proteinExistence type="predicted"/>
<dbReference type="RefSeq" id="WP_165907773.1">
    <property type="nucleotide sequence ID" value="NZ_SLUN01000003.1"/>
</dbReference>
<comment type="cofactor">
    <cofactor evidence="1">
        <name>FAD</name>
        <dbReference type="ChEBI" id="CHEBI:57692"/>
    </cofactor>
</comment>
<evidence type="ECO:0000259" key="4">
    <source>
        <dbReference type="Pfam" id="PF07992"/>
    </source>
</evidence>
<dbReference type="PRINTS" id="PR00411">
    <property type="entry name" value="PNDRDTASEI"/>
</dbReference>
<dbReference type="Pfam" id="PF07992">
    <property type="entry name" value="Pyr_redox_2"/>
    <property type="match status" value="1"/>
</dbReference>
<dbReference type="Proteomes" id="UP000295008">
    <property type="component" value="Unassembled WGS sequence"/>
</dbReference>
<dbReference type="SUPFAM" id="SSF51905">
    <property type="entry name" value="FAD/NAD(P)-binding domain"/>
    <property type="match status" value="1"/>
</dbReference>
<keyword evidence="6" id="KW-1185">Reference proteome</keyword>
<dbReference type="PANTHER" id="PTHR43429:SF3">
    <property type="entry name" value="NITRITE REDUCTASE [NAD(P)H]"/>
    <property type="match status" value="1"/>
</dbReference>
<organism evidence="5 6">
    <name type="scientific">Hydrogenispora ethanolica</name>
    <dbReference type="NCBI Taxonomy" id="1082276"/>
    <lineage>
        <taxon>Bacteria</taxon>
        <taxon>Bacillati</taxon>
        <taxon>Bacillota</taxon>
        <taxon>Hydrogenispora</taxon>
    </lineage>
</organism>
<dbReference type="Gene3D" id="3.50.50.60">
    <property type="entry name" value="FAD/NAD(P)-binding domain"/>
    <property type="match status" value="2"/>
</dbReference>
<dbReference type="InterPro" id="IPR036188">
    <property type="entry name" value="FAD/NAD-bd_sf"/>
</dbReference>
<evidence type="ECO:0000256" key="3">
    <source>
        <dbReference type="ARBA" id="ARBA00022827"/>
    </source>
</evidence>